<dbReference type="Pfam" id="PF00069">
    <property type="entry name" value="Pkinase"/>
    <property type="match status" value="1"/>
</dbReference>
<evidence type="ECO:0000313" key="7">
    <source>
        <dbReference type="EMBL" id="KAL2835280.1"/>
    </source>
</evidence>
<evidence type="ECO:0000256" key="1">
    <source>
        <dbReference type="ARBA" id="ARBA00022527"/>
    </source>
</evidence>
<dbReference type="InterPro" id="IPR051175">
    <property type="entry name" value="CLK_kinases"/>
</dbReference>
<keyword evidence="3" id="KW-0547">Nucleotide-binding</keyword>
<dbReference type="Gene3D" id="3.30.200.20">
    <property type="entry name" value="Phosphorylase Kinase, domain 1"/>
    <property type="match status" value="1"/>
</dbReference>
<reference evidence="7 8" key="1">
    <citation type="submission" date="2024-07" db="EMBL/GenBank/DDBJ databases">
        <title>Section-level genome sequencing and comparative genomics of Aspergillus sections Usti and Cavernicolus.</title>
        <authorList>
            <consortium name="Lawrence Berkeley National Laboratory"/>
            <person name="Nybo J.L."/>
            <person name="Vesth T.C."/>
            <person name="Theobald S."/>
            <person name="Frisvad J.C."/>
            <person name="Larsen T.O."/>
            <person name="Kjaerboelling I."/>
            <person name="Rothschild-Mancinelli K."/>
            <person name="Lyhne E.K."/>
            <person name="Kogle M.E."/>
            <person name="Barry K."/>
            <person name="Clum A."/>
            <person name="Na H."/>
            <person name="Ledsgaard L."/>
            <person name="Lin J."/>
            <person name="Lipzen A."/>
            <person name="Kuo A."/>
            <person name="Riley R."/>
            <person name="Mondo S."/>
            <person name="LaButti K."/>
            <person name="Haridas S."/>
            <person name="Pangalinan J."/>
            <person name="Salamov A.A."/>
            <person name="Simmons B.A."/>
            <person name="Magnuson J.K."/>
            <person name="Chen J."/>
            <person name="Drula E."/>
            <person name="Henrissat B."/>
            <person name="Wiebenga A."/>
            <person name="Lubbers R.J."/>
            <person name="Gomes A.C."/>
            <person name="Makela M.R."/>
            <person name="Stajich J."/>
            <person name="Grigoriev I.V."/>
            <person name="Mortensen U.H."/>
            <person name="De vries R.P."/>
            <person name="Baker S.E."/>
            <person name="Andersen M.R."/>
        </authorList>
    </citation>
    <scope>NUCLEOTIDE SEQUENCE [LARGE SCALE GENOMIC DNA]</scope>
    <source>
        <strain evidence="7 8">CBS 600.67</strain>
    </source>
</reference>
<keyword evidence="4" id="KW-0418">Kinase</keyword>
<gene>
    <name evidence="7" type="ORF">BDW59DRAFT_177228</name>
</gene>
<evidence type="ECO:0000259" key="6">
    <source>
        <dbReference type="PROSITE" id="PS50011"/>
    </source>
</evidence>
<dbReference type="EMBL" id="JBFXLS010000001">
    <property type="protein sequence ID" value="KAL2835280.1"/>
    <property type="molecule type" value="Genomic_DNA"/>
</dbReference>
<evidence type="ECO:0000256" key="4">
    <source>
        <dbReference type="ARBA" id="ARBA00022777"/>
    </source>
</evidence>
<evidence type="ECO:0000256" key="3">
    <source>
        <dbReference type="ARBA" id="ARBA00022741"/>
    </source>
</evidence>
<proteinExistence type="predicted"/>
<name>A0ABR4J5Q4_9EURO</name>
<dbReference type="PANTHER" id="PTHR45646:SF11">
    <property type="entry name" value="SERINE_THREONINE-PROTEIN KINASE DOA"/>
    <property type="match status" value="1"/>
</dbReference>
<dbReference type="Gene3D" id="1.10.510.10">
    <property type="entry name" value="Transferase(Phosphotransferase) domain 1"/>
    <property type="match status" value="1"/>
</dbReference>
<keyword evidence="5" id="KW-0067">ATP-binding</keyword>
<dbReference type="Proteomes" id="UP001610335">
    <property type="component" value="Unassembled WGS sequence"/>
</dbReference>
<dbReference type="InterPro" id="IPR000719">
    <property type="entry name" value="Prot_kinase_dom"/>
</dbReference>
<keyword evidence="8" id="KW-1185">Reference proteome</keyword>
<evidence type="ECO:0000313" key="8">
    <source>
        <dbReference type="Proteomes" id="UP001610335"/>
    </source>
</evidence>
<protein>
    <submittedName>
        <fullName evidence="7">Kinase-like domain-containing protein</fullName>
    </submittedName>
</protein>
<dbReference type="SUPFAM" id="SSF56112">
    <property type="entry name" value="Protein kinase-like (PK-like)"/>
    <property type="match status" value="1"/>
</dbReference>
<dbReference type="PANTHER" id="PTHR45646">
    <property type="entry name" value="SERINE/THREONINE-PROTEIN KINASE DOA-RELATED"/>
    <property type="match status" value="1"/>
</dbReference>
<sequence>MDQGYRPGKFHLIHFGDTLKDSRYRIIRKLGYGCFSTELAILDALSQSTSKHPGKNHVMTMVDSFEHKNPNGVHRCLAFDVMGPSRAGALKESPKGVTNPSSERTQFPIWMVKSILYQTLLGIDFLHRSGVAHGDLQQGNLLFSVKDLNAPLTQYIDVDPRFCIKCSDLGGAFFLSDPPPTLVTPVALRSPELLFENKVNKVQDVWIFGCLIFELFTGRHLVLVTGMGNREEVDDDHFLQFNVILGPVPPSLRAKYPRAHIYYNEKGEQVKNYIGELPDGFDPGTIEASPTVEHAFDTAKPADMGVEEAHVIKGLLRWILDYDPAKRPLASEFLEHPWFSAVGSSLK</sequence>
<keyword evidence="2" id="KW-0808">Transferase</keyword>
<feature type="domain" description="Protein kinase" evidence="6">
    <location>
        <begin position="1"/>
        <end position="339"/>
    </location>
</feature>
<accession>A0ABR4J5Q4</accession>
<dbReference type="PROSITE" id="PS50011">
    <property type="entry name" value="PROTEIN_KINASE_DOM"/>
    <property type="match status" value="1"/>
</dbReference>
<evidence type="ECO:0000256" key="5">
    <source>
        <dbReference type="ARBA" id="ARBA00022840"/>
    </source>
</evidence>
<organism evidence="7 8">
    <name type="scientific">Aspergillus cavernicola</name>
    <dbReference type="NCBI Taxonomy" id="176166"/>
    <lineage>
        <taxon>Eukaryota</taxon>
        <taxon>Fungi</taxon>
        <taxon>Dikarya</taxon>
        <taxon>Ascomycota</taxon>
        <taxon>Pezizomycotina</taxon>
        <taxon>Eurotiomycetes</taxon>
        <taxon>Eurotiomycetidae</taxon>
        <taxon>Eurotiales</taxon>
        <taxon>Aspergillaceae</taxon>
        <taxon>Aspergillus</taxon>
        <taxon>Aspergillus subgen. Nidulantes</taxon>
    </lineage>
</organism>
<dbReference type="InterPro" id="IPR011009">
    <property type="entry name" value="Kinase-like_dom_sf"/>
</dbReference>
<keyword evidence="1" id="KW-0723">Serine/threonine-protein kinase</keyword>
<comment type="caution">
    <text evidence="7">The sequence shown here is derived from an EMBL/GenBank/DDBJ whole genome shotgun (WGS) entry which is preliminary data.</text>
</comment>
<dbReference type="SMART" id="SM00220">
    <property type="entry name" value="S_TKc"/>
    <property type="match status" value="1"/>
</dbReference>
<evidence type="ECO:0000256" key="2">
    <source>
        <dbReference type="ARBA" id="ARBA00022679"/>
    </source>
</evidence>